<reference evidence="2 3" key="1">
    <citation type="journal article" date="2021" name="BMC Biol.">
        <title>Horizontally acquired antibacterial genes associated with adaptive radiation of ladybird beetles.</title>
        <authorList>
            <person name="Li H.S."/>
            <person name="Tang X.F."/>
            <person name="Huang Y.H."/>
            <person name="Xu Z.Y."/>
            <person name="Chen M.L."/>
            <person name="Du X.Y."/>
            <person name="Qiu B.Y."/>
            <person name="Chen P.T."/>
            <person name="Zhang W."/>
            <person name="Slipinski A."/>
            <person name="Escalona H.E."/>
            <person name="Waterhouse R.M."/>
            <person name="Zwick A."/>
            <person name="Pang H."/>
        </authorList>
    </citation>
    <scope>NUCLEOTIDE SEQUENCE [LARGE SCALE GENOMIC DNA]</scope>
    <source>
        <strain evidence="2">SYSU2018</strain>
    </source>
</reference>
<keyword evidence="3" id="KW-1185">Reference proteome</keyword>
<proteinExistence type="predicted"/>
<dbReference type="PANTHER" id="PTHR12243">
    <property type="entry name" value="MADF DOMAIN TRANSCRIPTION FACTOR"/>
    <property type="match status" value="1"/>
</dbReference>
<gene>
    <name evidence="2" type="ORF">HHI36_021586</name>
</gene>
<feature type="domain" description="MADF" evidence="1">
    <location>
        <begin position="174"/>
        <end position="262"/>
    </location>
</feature>
<dbReference type="PROSITE" id="PS51029">
    <property type="entry name" value="MADF"/>
    <property type="match status" value="2"/>
</dbReference>
<dbReference type="InterPro" id="IPR006578">
    <property type="entry name" value="MADF-dom"/>
</dbReference>
<evidence type="ECO:0000259" key="1">
    <source>
        <dbReference type="PROSITE" id="PS51029"/>
    </source>
</evidence>
<dbReference type="EMBL" id="JABFTP020000042">
    <property type="protein sequence ID" value="KAL3271087.1"/>
    <property type="molecule type" value="Genomic_DNA"/>
</dbReference>
<dbReference type="AlphaFoldDB" id="A0ABD2MY02"/>
<organism evidence="2 3">
    <name type="scientific">Cryptolaemus montrouzieri</name>
    <dbReference type="NCBI Taxonomy" id="559131"/>
    <lineage>
        <taxon>Eukaryota</taxon>
        <taxon>Metazoa</taxon>
        <taxon>Ecdysozoa</taxon>
        <taxon>Arthropoda</taxon>
        <taxon>Hexapoda</taxon>
        <taxon>Insecta</taxon>
        <taxon>Pterygota</taxon>
        <taxon>Neoptera</taxon>
        <taxon>Endopterygota</taxon>
        <taxon>Coleoptera</taxon>
        <taxon>Polyphaga</taxon>
        <taxon>Cucujiformia</taxon>
        <taxon>Coccinelloidea</taxon>
        <taxon>Coccinellidae</taxon>
        <taxon>Scymninae</taxon>
        <taxon>Scymnini</taxon>
        <taxon>Cryptolaemus</taxon>
    </lineage>
</organism>
<accession>A0ABD2MY02</accession>
<dbReference type="SMART" id="SM00595">
    <property type="entry name" value="MADF"/>
    <property type="match status" value="2"/>
</dbReference>
<feature type="domain" description="MADF" evidence="1">
    <location>
        <begin position="26"/>
        <end position="114"/>
    </location>
</feature>
<dbReference type="InterPro" id="IPR039353">
    <property type="entry name" value="TF_Adf1"/>
</dbReference>
<dbReference type="Proteomes" id="UP001516400">
    <property type="component" value="Unassembled WGS sequence"/>
</dbReference>
<dbReference type="Pfam" id="PF10545">
    <property type="entry name" value="MADF_DNA_bdg"/>
    <property type="match status" value="2"/>
</dbReference>
<evidence type="ECO:0000313" key="3">
    <source>
        <dbReference type="Proteomes" id="UP001516400"/>
    </source>
</evidence>
<evidence type="ECO:0000313" key="2">
    <source>
        <dbReference type="EMBL" id="KAL3271087.1"/>
    </source>
</evidence>
<protein>
    <recommendedName>
        <fullName evidence="1">MADF domain-containing protein</fullName>
    </recommendedName>
</protein>
<sequence length="290" mass="35510">MDDRFGARMTETENEVTIPSLSLTERIIERVKHNDYLYDPKNANYRNQKRREAFWKELGSDLKLEGNEVRKKWKYLKVSYAKYLKSFSSNSNQKRNYQKWQWAKHLEFIRPHLLHMTDECLNEALLFEYDILRLSFSVDIVQYWFSWCGKDQFDARMVEPEIDITIPALSLTERIIERVKHNEYLYDPKNANYRNQKRREAFWRELGLDLNLEGNEVRKKWRNLKDSYAKYLKSFSSNPNQKRNYQKWHWAKHLEFMRPHLLHMVDDCFNEGTLVYYNYLKIIYKDIKEM</sequence>
<comment type="caution">
    <text evidence="2">The sequence shown here is derived from an EMBL/GenBank/DDBJ whole genome shotgun (WGS) entry which is preliminary data.</text>
</comment>
<dbReference type="PANTHER" id="PTHR12243:SF67">
    <property type="entry name" value="COREPRESSOR OF PANGOLIN, ISOFORM A-RELATED"/>
    <property type="match status" value="1"/>
</dbReference>
<name>A0ABD2MY02_9CUCU</name>